<evidence type="ECO:0000313" key="3">
    <source>
        <dbReference type="Proteomes" id="UP000253303"/>
    </source>
</evidence>
<gene>
    <name evidence="2" type="ORF">DP939_01515</name>
</gene>
<feature type="chain" id="PRO_5016611733" description="Secreted protein" evidence="1">
    <location>
        <begin position="30"/>
        <end position="106"/>
    </location>
</feature>
<accession>A0A366M6R9</accession>
<dbReference type="AlphaFoldDB" id="A0A366M6R9"/>
<keyword evidence="1" id="KW-0732">Signal</keyword>
<protein>
    <recommendedName>
        <fullName evidence="4">Secreted protein</fullName>
    </recommendedName>
</protein>
<keyword evidence="3" id="KW-1185">Reference proteome</keyword>
<dbReference type="EMBL" id="QMEY01000001">
    <property type="protein sequence ID" value="RBQ21420.1"/>
    <property type="molecule type" value="Genomic_DNA"/>
</dbReference>
<comment type="caution">
    <text evidence="2">The sequence shown here is derived from an EMBL/GenBank/DDBJ whole genome shotgun (WGS) entry which is preliminary data.</text>
</comment>
<evidence type="ECO:0000313" key="2">
    <source>
        <dbReference type="EMBL" id="RBQ21420.1"/>
    </source>
</evidence>
<evidence type="ECO:0000256" key="1">
    <source>
        <dbReference type="SAM" id="SignalP"/>
    </source>
</evidence>
<name>A0A366M6R9_9ACTN</name>
<proteinExistence type="predicted"/>
<organism evidence="2 3">
    <name type="scientific">Spongiactinospora rosea</name>
    <dbReference type="NCBI Taxonomy" id="2248750"/>
    <lineage>
        <taxon>Bacteria</taxon>
        <taxon>Bacillati</taxon>
        <taxon>Actinomycetota</taxon>
        <taxon>Actinomycetes</taxon>
        <taxon>Streptosporangiales</taxon>
        <taxon>Streptosporangiaceae</taxon>
        <taxon>Spongiactinospora</taxon>
    </lineage>
</organism>
<dbReference type="Proteomes" id="UP000253303">
    <property type="component" value="Unassembled WGS sequence"/>
</dbReference>
<evidence type="ECO:0008006" key="4">
    <source>
        <dbReference type="Google" id="ProtNLM"/>
    </source>
</evidence>
<sequence>MHMRKRVAALSAALLTATTLIATATPAHATPTDCRGGTRDHVGLSGVAWYICTGGTGGYRFSYRQKHPHPEIDYWYFRQTDCVPVPQWLEFSYTWGQKEVIDVVFC</sequence>
<feature type="signal peptide" evidence="1">
    <location>
        <begin position="1"/>
        <end position="29"/>
    </location>
</feature>
<reference evidence="2 3" key="1">
    <citation type="submission" date="2018-06" db="EMBL/GenBank/DDBJ databases">
        <title>Sphaerisporangium craniellae sp. nov., isolated from a marine sponge in the South China Sea.</title>
        <authorList>
            <person name="Li L."/>
        </authorList>
    </citation>
    <scope>NUCLEOTIDE SEQUENCE [LARGE SCALE GENOMIC DNA]</scope>
    <source>
        <strain evidence="2 3">LHW63015</strain>
    </source>
</reference>